<dbReference type="Gene3D" id="3.40.250.10">
    <property type="entry name" value="Rhodanese-like domain"/>
    <property type="match status" value="2"/>
</dbReference>
<evidence type="ECO:0000313" key="10">
    <source>
        <dbReference type="Proteomes" id="UP000265750"/>
    </source>
</evidence>
<proteinExistence type="predicted"/>
<dbReference type="InterPro" id="IPR036873">
    <property type="entry name" value="Rhodanese-like_dom_sf"/>
</dbReference>
<dbReference type="OrthoDB" id="9781034at2"/>
<keyword evidence="9" id="KW-0670">Pyruvate</keyword>
<keyword evidence="2" id="KW-0963">Cytoplasm</keyword>
<dbReference type="CDD" id="cd01448">
    <property type="entry name" value="TST_Repeat_1"/>
    <property type="match status" value="1"/>
</dbReference>
<dbReference type="PROSITE" id="PS00380">
    <property type="entry name" value="RHODANESE_1"/>
    <property type="match status" value="1"/>
</dbReference>
<dbReference type="EMBL" id="QYRN01000004">
    <property type="protein sequence ID" value="RIY01440.1"/>
    <property type="molecule type" value="Genomic_DNA"/>
</dbReference>
<comment type="subcellular location">
    <subcellularLocation>
        <location evidence="1">Cytoplasm</location>
    </subcellularLocation>
</comment>
<evidence type="ECO:0000256" key="2">
    <source>
        <dbReference type="ARBA" id="ARBA00022490"/>
    </source>
</evidence>
<dbReference type="SMART" id="SM00450">
    <property type="entry name" value="RHOD"/>
    <property type="match status" value="2"/>
</dbReference>
<gene>
    <name evidence="9" type="ORF">D3218_08800</name>
</gene>
<dbReference type="NCBIfam" id="NF008557">
    <property type="entry name" value="PRK11493.1"/>
    <property type="match status" value="1"/>
</dbReference>
<comment type="caution">
    <text evidence="9">The sequence shown here is derived from an EMBL/GenBank/DDBJ whole genome shotgun (WGS) entry which is preliminary data.</text>
</comment>
<evidence type="ECO:0000256" key="6">
    <source>
        <dbReference type="RuleBase" id="RU000507"/>
    </source>
</evidence>
<protein>
    <recommendedName>
        <fullName evidence="6">Sulfurtransferase</fullName>
    </recommendedName>
</protein>
<dbReference type="GO" id="GO:0004792">
    <property type="term" value="F:thiosulfate-cyanide sulfurtransferase activity"/>
    <property type="evidence" value="ECO:0007669"/>
    <property type="project" value="InterPro"/>
</dbReference>
<comment type="catalytic activity">
    <reaction evidence="5">
        <text>2-oxo-3-sulfanylpropanoate + [thioredoxin]-dithiol = [thioredoxin]-disulfide + hydrogen sulfide + pyruvate + H(+)</text>
        <dbReference type="Rhea" id="RHEA:21740"/>
        <dbReference type="Rhea" id="RHEA-COMP:10698"/>
        <dbReference type="Rhea" id="RHEA-COMP:10700"/>
        <dbReference type="ChEBI" id="CHEBI:15361"/>
        <dbReference type="ChEBI" id="CHEBI:15378"/>
        <dbReference type="ChEBI" id="CHEBI:29919"/>
        <dbReference type="ChEBI" id="CHEBI:29950"/>
        <dbReference type="ChEBI" id="CHEBI:50058"/>
        <dbReference type="ChEBI" id="CHEBI:57678"/>
        <dbReference type="EC" id="2.8.1.2"/>
    </reaction>
    <physiologicalReaction direction="left-to-right" evidence="5">
        <dbReference type="Rhea" id="RHEA:21741"/>
    </physiologicalReaction>
</comment>
<dbReference type="Proteomes" id="UP000265750">
    <property type="component" value="Unassembled WGS sequence"/>
</dbReference>
<dbReference type="SUPFAM" id="SSF52821">
    <property type="entry name" value="Rhodanese/Cell cycle control phosphatase"/>
    <property type="match status" value="2"/>
</dbReference>
<dbReference type="AlphaFoldDB" id="A0A3A1WJW2"/>
<dbReference type="GO" id="GO:0005737">
    <property type="term" value="C:cytoplasm"/>
    <property type="evidence" value="ECO:0007669"/>
    <property type="project" value="UniProtKB-SubCell"/>
</dbReference>
<evidence type="ECO:0000256" key="4">
    <source>
        <dbReference type="ARBA" id="ARBA00022737"/>
    </source>
</evidence>
<evidence type="ECO:0000259" key="8">
    <source>
        <dbReference type="PROSITE" id="PS50206"/>
    </source>
</evidence>
<sequence length="286" mass="30026">MTTNPFLVSAQQLGAEIGRPGLSIVDASWYLPAQRRFAHPEYIAGHVPGAVFFDQDAVVDTASDLPHTLPSPAVFAQAAGALGIRRTDTIVVYDGLGLFSAPRVWWMLRTFGAKDVRILDGGFPAWVASGLPVETGEPDPTPARFEATFDAGAVATLDEMRAIVAGGSRQIADARPAARFHGEAPEPRPGVRGGHMPGAHSLPASDLSEDGRLKAPEALERLFVQAGIDLDAPVVTSCGSGVTAAAINFALASLHKSDVKLYDGSWTEWGSRPDTPVEGGPAKPGT</sequence>
<feature type="domain" description="Rhodanese" evidence="8">
    <location>
        <begin position="18"/>
        <end position="135"/>
    </location>
</feature>
<dbReference type="Pfam" id="PF00581">
    <property type="entry name" value="Rhodanese"/>
    <property type="match status" value="2"/>
</dbReference>
<dbReference type="CDD" id="cd01449">
    <property type="entry name" value="TST_Repeat_2"/>
    <property type="match status" value="1"/>
</dbReference>
<dbReference type="PROSITE" id="PS50206">
    <property type="entry name" value="RHODANESE_3"/>
    <property type="match status" value="2"/>
</dbReference>
<dbReference type="GO" id="GO:0016784">
    <property type="term" value="F:3-mercaptopyruvate sulfurtransferase activity"/>
    <property type="evidence" value="ECO:0007669"/>
    <property type="project" value="UniProtKB-EC"/>
</dbReference>
<accession>A0A3A1WJW2</accession>
<keyword evidence="10" id="KW-1185">Reference proteome</keyword>
<organism evidence="9 10">
    <name type="scientific">Aureimonas flava</name>
    <dbReference type="NCBI Taxonomy" id="2320271"/>
    <lineage>
        <taxon>Bacteria</taxon>
        <taxon>Pseudomonadati</taxon>
        <taxon>Pseudomonadota</taxon>
        <taxon>Alphaproteobacteria</taxon>
        <taxon>Hyphomicrobiales</taxon>
        <taxon>Aurantimonadaceae</taxon>
        <taxon>Aureimonas</taxon>
    </lineage>
</organism>
<feature type="region of interest" description="Disordered" evidence="7">
    <location>
        <begin position="178"/>
        <end position="208"/>
    </location>
</feature>
<dbReference type="PANTHER" id="PTHR11364:SF27">
    <property type="entry name" value="SULFURTRANSFERASE"/>
    <property type="match status" value="1"/>
</dbReference>
<evidence type="ECO:0000256" key="3">
    <source>
        <dbReference type="ARBA" id="ARBA00022679"/>
    </source>
</evidence>
<dbReference type="InterPro" id="IPR001763">
    <property type="entry name" value="Rhodanese-like_dom"/>
</dbReference>
<keyword evidence="4" id="KW-0677">Repeat</keyword>
<feature type="domain" description="Rhodanese" evidence="8">
    <location>
        <begin position="165"/>
        <end position="278"/>
    </location>
</feature>
<evidence type="ECO:0000256" key="5">
    <source>
        <dbReference type="ARBA" id="ARBA00051793"/>
    </source>
</evidence>
<evidence type="ECO:0000256" key="1">
    <source>
        <dbReference type="ARBA" id="ARBA00004496"/>
    </source>
</evidence>
<feature type="region of interest" description="Disordered" evidence="7">
    <location>
        <begin position="267"/>
        <end position="286"/>
    </location>
</feature>
<keyword evidence="3 6" id="KW-0808">Transferase</keyword>
<dbReference type="PANTHER" id="PTHR11364">
    <property type="entry name" value="THIOSULFATE SULFERTANSFERASE"/>
    <property type="match status" value="1"/>
</dbReference>
<dbReference type="FunFam" id="3.40.250.10:FF:000015">
    <property type="entry name" value="Sulfurtransferase"/>
    <property type="match status" value="1"/>
</dbReference>
<dbReference type="PROSITE" id="PS00683">
    <property type="entry name" value="RHODANESE_2"/>
    <property type="match status" value="1"/>
</dbReference>
<evidence type="ECO:0000313" key="9">
    <source>
        <dbReference type="EMBL" id="RIY01440.1"/>
    </source>
</evidence>
<dbReference type="RefSeq" id="WP_119539620.1">
    <property type="nucleotide sequence ID" value="NZ_QYRN01000004.1"/>
</dbReference>
<name>A0A3A1WJW2_9HYPH</name>
<dbReference type="FunFam" id="3.40.250.10:FF:000001">
    <property type="entry name" value="Sulfurtransferase"/>
    <property type="match status" value="1"/>
</dbReference>
<reference evidence="10" key="1">
    <citation type="submission" date="2018-09" db="EMBL/GenBank/DDBJ databases">
        <authorList>
            <person name="Tuo L."/>
        </authorList>
    </citation>
    <scope>NUCLEOTIDE SEQUENCE [LARGE SCALE GENOMIC DNA]</scope>
    <source>
        <strain evidence="10">M2BS4Y-1</strain>
    </source>
</reference>
<dbReference type="InterPro" id="IPR001307">
    <property type="entry name" value="Thiosulphate_STrfase_CS"/>
</dbReference>
<dbReference type="InterPro" id="IPR045078">
    <property type="entry name" value="TST/MPST-like"/>
</dbReference>
<evidence type="ECO:0000256" key="7">
    <source>
        <dbReference type="SAM" id="MobiDB-lite"/>
    </source>
</evidence>